<dbReference type="Pfam" id="PF02325">
    <property type="entry name" value="CCB3_YggT"/>
    <property type="match status" value="1"/>
</dbReference>
<evidence type="ECO:0000313" key="2">
    <source>
        <dbReference type="EMBL" id="MEP1058380.1"/>
    </source>
</evidence>
<name>A0ABV0KJ25_9CYAN</name>
<keyword evidence="1" id="KW-1133">Transmembrane helix</keyword>
<dbReference type="EMBL" id="JAMPLM010000004">
    <property type="protein sequence ID" value="MEP1058380.1"/>
    <property type="molecule type" value="Genomic_DNA"/>
</dbReference>
<dbReference type="Proteomes" id="UP001476950">
    <property type="component" value="Unassembled WGS sequence"/>
</dbReference>
<keyword evidence="1" id="KW-0472">Membrane</keyword>
<feature type="transmembrane region" description="Helical" evidence="1">
    <location>
        <begin position="87"/>
        <end position="107"/>
    </location>
</feature>
<feature type="transmembrane region" description="Helical" evidence="1">
    <location>
        <begin position="21"/>
        <end position="42"/>
    </location>
</feature>
<accession>A0ABV0KJ25</accession>
<keyword evidence="1" id="KW-0812">Transmembrane</keyword>
<proteinExistence type="predicted"/>
<evidence type="ECO:0000313" key="3">
    <source>
        <dbReference type="Proteomes" id="UP001476950"/>
    </source>
</evidence>
<comment type="caution">
    <text evidence="2">The sequence shown here is derived from an EMBL/GenBank/DDBJ whole genome shotgun (WGS) entry which is preliminary data.</text>
</comment>
<dbReference type="RefSeq" id="WP_199305599.1">
    <property type="nucleotide sequence ID" value="NZ_JAMPLM010000004.1"/>
</dbReference>
<feature type="transmembrane region" description="Helical" evidence="1">
    <location>
        <begin position="54"/>
        <end position="75"/>
    </location>
</feature>
<keyword evidence="3" id="KW-1185">Reference proteome</keyword>
<gene>
    <name evidence="2" type="ORF">NDI38_08000</name>
</gene>
<organism evidence="2 3">
    <name type="scientific">Stenomitos frigidus AS-A4</name>
    <dbReference type="NCBI Taxonomy" id="2933935"/>
    <lineage>
        <taxon>Bacteria</taxon>
        <taxon>Bacillati</taxon>
        <taxon>Cyanobacteriota</taxon>
        <taxon>Cyanophyceae</taxon>
        <taxon>Leptolyngbyales</taxon>
        <taxon>Leptolyngbyaceae</taxon>
        <taxon>Stenomitos</taxon>
    </lineage>
</organism>
<sequence length="114" mass="12746">MQLRQEEQRLELARRATTSNWIINSIYFFVGLLEILLGLRFLLRVLGANTDNTFAQVIYNLSAPFVAPFSTLFISPVTGGGANIFDVNVLIAIVVYALLGWLAVWFVRLLQGQG</sequence>
<evidence type="ECO:0000256" key="1">
    <source>
        <dbReference type="SAM" id="Phobius"/>
    </source>
</evidence>
<dbReference type="InterPro" id="IPR003425">
    <property type="entry name" value="CCB3/YggT"/>
</dbReference>
<protein>
    <submittedName>
        <fullName evidence="2">YggT family protein</fullName>
    </submittedName>
</protein>
<reference evidence="2 3" key="1">
    <citation type="submission" date="2022-04" db="EMBL/GenBank/DDBJ databases">
        <title>Positive selection, recombination, and allopatry shape intraspecific diversity of widespread and dominant cyanobacteria.</title>
        <authorList>
            <person name="Wei J."/>
            <person name="Shu W."/>
            <person name="Hu C."/>
        </authorList>
    </citation>
    <scope>NUCLEOTIDE SEQUENCE [LARGE SCALE GENOMIC DNA]</scope>
    <source>
        <strain evidence="2 3">AS-A4</strain>
    </source>
</reference>